<dbReference type="AlphaFoldDB" id="A0A078IAX1"/>
<dbReference type="Proteomes" id="UP000028999">
    <property type="component" value="Unassembled WGS sequence"/>
</dbReference>
<reference evidence="1 2" key="1">
    <citation type="journal article" date="2014" name="Science">
        <title>Plant genetics. Early allopolyploid evolution in the post-Neolithic Brassica napus oilseed genome.</title>
        <authorList>
            <person name="Chalhoub B."/>
            <person name="Denoeud F."/>
            <person name="Liu S."/>
            <person name="Parkin I.A."/>
            <person name="Tang H."/>
            <person name="Wang X."/>
            <person name="Chiquet J."/>
            <person name="Belcram H."/>
            <person name="Tong C."/>
            <person name="Samans B."/>
            <person name="Correa M."/>
            <person name="Da Silva C."/>
            <person name="Just J."/>
            <person name="Falentin C."/>
            <person name="Koh C.S."/>
            <person name="Le Clainche I."/>
            <person name="Bernard M."/>
            <person name="Bento P."/>
            <person name="Noel B."/>
            <person name="Labadie K."/>
            <person name="Alberti A."/>
            <person name="Charles M."/>
            <person name="Arnaud D."/>
            <person name="Guo H."/>
            <person name="Daviaud C."/>
            <person name="Alamery S."/>
            <person name="Jabbari K."/>
            <person name="Zhao M."/>
            <person name="Edger P.P."/>
            <person name="Chelaifa H."/>
            <person name="Tack D."/>
            <person name="Lassalle G."/>
            <person name="Mestiri I."/>
            <person name="Schnel N."/>
            <person name="Le Paslier M.C."/>
            <person name="Fan G."/>
            <person name="Renault V."/>
            <person name="Bayer P.E."/>
            <person name="Golicz A.A."/>
            <person name="Manoli S."/>
            <person name="Lee T.H."/>
            <person name="Thi V.H."/>
            <person name="Chalabi S."/>
            <person name="Hu Q."/>
            <person name="Fan C."/>
            <person name="Tollenaere R."/>
            <person name="Lu Y."/>
            <person name="Battail C."/>
            <person name="Shen J."/>
            <person name="Sidebottom C.H."/>
            <person name="Wang X."/>
            <person name="Canaguier A."/>
            <person name="Chauveau A."/>
            <person name="Berard A."/>
            <person name="Deniot G."/>
            <person name="Guan M."/>
            <person name="Liu Z."/>
            <person name="Sun F."/>
            <person name="Lim Y.P."/>
            <person name="Lyons E."/>
            <person name="Town C.D."/>
            <person name="Bancroft I."/>
            <person name="Wang X."/>
            <person name="Meng J."/>
            <person name="Ma J."/>
            <person name="Pires J.C."/>
            <person name="King G.J."/>
            <person name="Brunel D."/>
            <person name="Delourme R."/>
            <person name="Renard M."/>
            <person name="Aury J.M."/>
            <person name="Adams K.L."/>
            <person name="Batley J."/>
            <person name="Snowdon R.J."/>
            <person name="Tost J."/>
            <person name="Edwards D."/>
            <person name="Zhou Y."/>
            <person name="Hua W."/>
            <person name="Sharpe A.G."/>
            <person name="Paterson A.H."/>
            <person name="Guan C."/>
            <person name="Wincker P."/>
        </authorList>
    </citation>
    <scope>NUCLEOTIDE SEQUENCE [LARGE SCALE GENOMIC DNA]</scope>
    <source>
        <strain evidence="2">cv. Darmor-bzh</strain>
    </source>
</reference>
<evidence type="ECO:0000313" key="1">
    <source>
        <dbReference type="EMBL" id="CDY46991.1"/>
    </source>
</evidence>
<evidence type="ECO:0000313" key="2">
    <source>
        <dbReference type="Proteomes" id="UP000028999"/>
    </source>
</evidence>
<sequence>MRPGRARALRQFTLRT</sequence>
<keyword evidence="2" id="KW-1185">Reference proteome</keyword>
<dbReference type="EMBL" id="LK032693">
    <property type="protein sequence ID" value="CDY46991.1"/>
    <property type="molecule type" value="Genomic_DNA"/>
</dbReference>
<proteinExistence type="predicted"/>
<protein>
    <submittedName>
        <fullName evidence="1">BnaC09g14130D protein</fullName>
    </submittedName>
</protein>
<name>A0A078IAX1_BRANA</name>
<dbReference type="PaxDb" id="3708-A0A078IAX1"/>
<accession>A0A078IAX1</accession>
<organism evidence="1 2">
    <name type="scientific">Brassica napus</name>
    <name type="common">Rape</name>
    <dbReference type="NCBI Taxonomy" id="3708"/>
    <lineage>
        <taxon>Eukaryota</taxon>
        <taxon>Viridiplantae</taxon>
        <taxon>Streptophyta</taxon>
        <taxon>Embryophyta</taxon>
        <taxon>Tracheophyta</taxon>
        <taxon>Spermatophyta</taxon>
        <taxon>Magnoliopsida</taxon>
        <taxon>eudicotyledons</taxon>
        <taxon>Gunneridae</taxon>
        <taxon>Pentapetalae</taxon>
        <taxon>rosids</taxon>
        <taxon>malvids</taxon>
        <taxon>Brassicales</taxon>
        <taxon>Brassicaceae</taxon>
        <taxon>Brassiceae</taxon>
        <taxon>Brassica</taxon>
    </lineage>
</organism>
<gene>
    <name evidence="1" type="primary">BnaC09g14130D</name>
    <name evidence="1" type="ORF">GSBRNA2T00086489001</name>
</gene>